<evidence type="ECO:0000256" key="13">
    <source>
        <dbReference type="ARBA" id="ARBA00023209"/>
    </source>
</evidence>
<organism evidence="20 21">
    <name type="scientific">Oceanidesulfovibrio indonesiensis</name>
    <dbReference type="NCBI Taxonomy" id="54767"/>
    <lineage>
        <taxon>Bacteria</taxon>
        <taxon>Pseudomonadati</taxon>
        <taxon>Thermodesulfobacteriota</taxon>
        <taxon>Desulfovibrionia</taxon>
        <taxon>Desulfovibrionales</taxon>
        <taxon>Desulfovibrionaceae</taxon>
        <taxon>Oceanidesulfovibrio</taxon>
    </lineage>
</organism>
<evidence type="ECO:0000313" key="21">
    <source>
        <dbReference type="Proteomes" id="UP000448292"/>
    </source>
</evidence>
<feature type="transmembrane region" description="Helical" evidence="19">
    <location>
        <begin position="25"/>
        <end position="43"/>
    </location>
</feature>
<evidence type="ECO:0000256" key="7">
    <source>
        <dbReference type="ARBA" id="ARBA00022741"/>
    </source>
</evidence>
<keyword evidence="5" id="KW-0808">Transferase</keyword>
<evidence type="ECO:0000256" key="15">
    <source>
        <dbReference type="PIRSR" id="PIRSR600829-1"/>
    </source>
</evidence>
<protein>
    <submittedName>
        <fullName evidence="20">Diacylglycerol kinase</fullName>
    </submittedName>
</protein>
<dbReference type="InterPro" id="IPR036945">
    <property type="entry name" value="DAGK_sf"/>
</dbReference>
<evidence type="ECO:0000256" key="17">
    <source>
        <dbReference type="PIRSR" id="PIRSR600829-3"/>
    </source>
</evidence>
<feature type="transmembrane region" description="Helical" evidence="19">
    <location>
        <begin position="49"/>
        <end position="69"/>
    </location>
</feature>
<gene>
    <name evidence="20" type="ORF">DPQ33_07455</name>
</gene>
<evidence type="ECO:0000256" key="9">
    <source>
        <dbReference type="ARBA" id="ARBA00022840"/>
    </source>
</evidence>
<dbReference type="PANTHER" id="PTHR34299:SF1">
    <property type="entry name" value="DIACYLGLYCEROL KINASE"/>
    <property type="match status" value="1"/>
</dbReference>
<evidence type="ECO:0000256" key="16">
    <source>
        <dbReference type="PIRSR" id="PIRSR600829-2"/>
    </source>
</evidence>
<dbReference type="InterPro" id="IPR033717">
    <property type="entry name" value="UDPK"/>
</dbReference>
<dbReference type="Gene3D" id="1.10.287.3610">
    <property type="match status" value="1"/>
</dbReference>
<dbReference type="Proteomes" id="UP000448292">
    <property type="component" value="Unassembled WGS sequence"/>
</dbReference>
<evidence type="ECO:0000256" key="10">
    <source>
        <dbReference type="ARBA" id="ARBA00022989"/>
    </source>
</evidence>
<name>A0A7M3MGF7_9BACT</name>
<keyword evidence="11" id="KW-0443">Lipid metabolism</keyword>
<evidence type="ECO:0000256" key="11">
    <source>
        <dbReference type="ARBA" id="ARBA00023098"/>
    </source>
</evidence>
<evidence type="ECO:0000256" key="18">
    <source>
        <dbReference type="PIRSR" id="PIRSR600829-4"/>
    </source>
</evidence>
<comment type="cofactor">
    <cofactor evidence="18">
        <name>Mg(2+)</name>
        <dbReference type="ChEBI" id="CHEBI:18420"/>
    </cofactor>
    <text evidence="18">Mn(2+), Zn(2+), Cd(2+) and Co(2+) support activity to lesser extents.</text>
</comment>
<dbReference type="InterPro" id="IPR000829">
    <property type="entry name" value="DAGK"/>
</dbReference>
<keyword evidence="18" id="KW-0479">Metal-binding</keyword>
<keyword evidence="21" id="KW-1185">Reference proteome</keyword>
<evidence type="ECO:0000256" key="12">
    <source>
        <dbReference type="ARBA" id="ARBA00023136"/>
    </source>
</evidence>
<feature type="binding site" evidence="16">
    <location>
        <position position="63"/>
    </location>
    <ligand>
        <name>substrate</name>
    </ligand>
</feature>
<evidence type="ECO:0000256" key="6">
    <source>
        <dbReference type="ARBA" id="ARBA00022692"/>
    </source>
</evidence>
<proteinExistence type="inferred from homology"/>
<feature type="active site" description="Proton acceptor" evidence="15">
    <location>
        <position position="63"/>
    </location>
</feature>
<feature type="binding site" evidence="18">
    <location>
        <position position="70"/>
    </location>
    <ligand>
        <name>a divalent metal cation</name>
        <dbReference type="ChEBI" id="CHEBI:60240"/>
    </ligand>
</feature>
<keyword evidence="10 19" id="KW-1133">Transmembrane helix</keyword>
<keyword evidence="7 17" id="KW-0547">Nucleotide-binding</keyword>
<comment type="subcellular location">
    <subcellularLocation>
        <location evidence="1">Cell membrane</location>
        <topology evidence="1">Multi-pass membrane protein</topology>
    </subcellularLocation>
</comment>
<keyword evidence="6 19" id="KW-0812">Transmembrane</keyword>
<dbReference type="GO" id="GO:0008654">
    <property type="term" value="P:phospholipid biosynthetic process"/>
    <property type="evidence" value="ECO:0007669"/>
    <property type="project" value="UniProtKB-KW"/>
</dbReference>
<feature type="binding site" evidence="17">
    <location>
        <begin position="88"/>
        <end position="89"/>
    </location>
    <ligand>
        <name>ATP</name>
        <dbReference type="ChEBI" id="CHEBI:30616"/>
    </ligand>
</feature>
<dbReference type="GO" id="GO:0046872">
    <property type="term" value="F:metal ion binding"/>
    <property type="evidence" value="ECO:0007669"/>
    <property type="project" value="UniProtKB-KW"/>
</dbReference>
<accession>A0A7M3MGF7</accession>
<keyword evidence="12 19" id="KW-0472">Membrane</keyword>
<dbReference type="RefSeq" id="WP_144302590.1">
    <property type="nucleotide sequence ID" value="NZ_QMIE01000005.1"/>
</dbReference>
<dbReference type="OrthoDB" id="5460798at2"/>
<dbReference type="GO" id="GO:0005524">
    <property type="term" value="F:ATP binding"/>
    <property type="evidence" value="ECO:0007669"/>
    <property type="project" value="UniProtKB-KW"/>
</dbReference>
<dbReference type="EMBL" id="QMIE01000005">
    <property type="protein sequence ID" value="TVM17937.1"/>
    <property type="molecule type" value="Genomic_DNA"/>
</dbReference>
<feature type="binding site" evidence="17">
    <location>
        <position position="22"/>
    </location>
    <ligand>
        <name>ATP</name>
        <dbReference type="ChEBI" id="CHEBI:30616"/>
    </ligand>
</feature>
<keyword evidence="13" id="KW-0594">Phospholipid biosynthesis</keyword>
<keyword evidence="9 17" id="KW-0067">ATP-binding</keyword>
<keyword evidence="4" id="KW-0444">Lipid biosynthesis</keyword>
<evidence type="ECO:0000256" key="2">
    <source>
        <dbReference type="ARBA" id="ARBA00005967"/>
    </source>
</evidence>
<evidence type="ECO:0000256" key="1">
    <source>
        <dbReference type="ARBA" id="ARBA00004651"/>
    </source>
</evidence>
<evidence type="ECO:0000256" key="4">
    <source>
        <dbReference type="ARBA" id="ARBA00022516"/>
    </source>
</evidence>
<evidence type="ECO:0000256" key="5">
    <source>
        <dbReference type="ARBA" id="ARBA00022679"/>
    </source>
</evidence>
<dbReference type="Pfam" id="PF01219">
    <property type="entry name" value="DAGK_prokar"/>
    <property type="match status" value="1"/>
</dbReference>
<feature type="binding site" evidence="18">
    <location>
        <position position="22"/>
    </location>
    <ligand>
        <name>a divalent metal cation</name>
        <dbReference type="ChEBI" id="CHEBI:60240"/>
    </ligand>
</feature>
<evidence type="ECO:0000256" key="8">
    <source>
        <dbReference type="ARBA" id="ARBA00022777"/>
    </source>
</evidence>
<evidence type="ECO:0000313" key="20">
    <source>
        <dbReference type="EMBL" id="TVM17937.1"/>
    </source>
</evidence>
<dbReference type="PANTHER" id="PTHR34299">
    <property type="entry name" value="DIACYLGLYCEROL KINASE"/>
    <property type="match status" value="1"/>
</dbReference>
<dbReference type="GO" id="GO:0016301">
    <property type="term" value="F:kinase activity"/>
    <property type="evidence" value="ECO:0007669"/>
    <property type="project" value="UniProtKB-KW"/>
</dbReference>
<evidence type="ECO:0000256" key="19">
    <source>
        <dbReference type="SAM" id="Phobius"/>
    </source>
</evidence>
<keyword evidence="18" id="KW-0460">Magnesium</keyword>
<keyword evidence="3" id="KW-1003">Cell membrane</keyword>
<dbReference type="GO" id="GO:0005886">
    <property type="term" value="C:plasma membrane"/>
    <property type="evidence" value="ECO:0007669"/>
    <property type="project" value="UniProtKB-SubCell"/>
</dbReference>
<comment type="similarity">
    <text evidence="2">Belongs to the bacterial diacylglycerol kinase family.</text>
</comment>
<feature type="transmembrane region" description="Helical" evidence="19">
    <location>
        <begin position="90"/>
        <end position="111"/>
    </location>
</feature>
<dbReference type="AlphaFoldDB" id="A0A7M3MGF7"/>
<keyword evidence="14" id="KW-1208">Phospholipid metabolism</keyword>
<keyword evidence="8 20" id="KW-0418">Kinase</keyword>
<sequence>MRKLLKSAWFAWSGIRHAYAHERNMRIHTAILGVVLCAAFLLGVSRVELAVILAVSALVLCLELANTAVESLADALKPDRDPRIGVVKDCMAGAVMLAACFAVAIGVVILLPKILHLLGF</sequence>
<evidence type="ECO:0000256" key="14">
    <source>
        <dbReference type="ARBA" id="ARBA00023264"/>
    </source>
</evidence>
<reference evidence="20 21" key="1">
    <citation type="submission" date="2018-06" db="EMBL/GenBank/DDBJ databases">
        <title>Complete genome of Desulfovibrio indonesiensis P37SLT.</title>
        <authorList>
            <person name="Crispim J.S."/>
            <person name="Vidigal P.M.P."/>
            <person name="Silva L.C.F."/>
            <person name="Laguardia C.N."/>
            <person name="Araujo L.C."/>
            <person name="Dias R.S."/>
            <person name="Sousa M.P."/>
            <person name="Paula S.O."/>
            <person name="Silva C."/>
        </authorList>
    </citation>
    <scope>NUCLEOTIDE SEQUENCE [LARGE SCALE GENOMIC DNA]</scope>
    <source>
        <strain evidence="20 21">P37SLT</strain>
    </source>
</reference>
<dbReference type="CDD" id="cd14265">
    <property type="entry name" value="UDPK_IM_like"/>
    <property type="match status" value="1"/>
</dbReference>
<comment type="caution">
    <text evidence="20">The sequence shown here is derived from an EMBL/GenBank/DDBJ whole genome shotgun (WGS) entry which is preliminary data.</text>
</comment>
<evidence type="ECO:0000256" key="3">
    <source>
        <dbReference type="ARBA" id="ARBA00022475"/>
    </source>
</evidence>
<feature type="binding site" evidence="17">
    <location>
        <position position="70"/>
    </location>
    <ligand>
        <name>ATP</name>
        <dbReference type="ChEBI" id="CHEBI:30616"/>
    </ligand>
</feature>